<keyword evidence="2" id="KW-1003">Cell membrane</keyword>
<dbReference type="InterPro" id="IPR001123">
    <property type="entry name" value="LeuE-type"/>
</dbReference>
<feature type="transmembrane region" description="Helical" evidence="6">
    <location>
        <begin position="181"/>
        <end position="202"/>
    </location>
</feature>
<evidence type="ECO:0000256" key="2">
    <source>
        <dbReference type="ARBA" id="ARBA00022475"/>
    </source>
</evidence>
<keyword evidence="4 6" id="KW-1133">Transmembrane helix</keyword>
<comment type="caution">
    <text evidence="7">The sequence shown here is derived from an EMBL/GenBank/DDBJ whole genome shotgun (WGS) entry which is preliminary data.</text>
</comment>
<feature type="transmembrane region" description="Helical" evidence="6">
    <location>
        <begin position="73"/>
        <end position="94"/>
    </location>
</feature>
<feature type="transmembrane region" description="Helical" evidence="6">
    <location>
        <begin position="149"/>
        <end position="169"/>
    </location>
</feature>
<keyword evidence="3 6" id="KW-0812">Transmembrane</keyword>
<reference evidence="7 8" key="1">
    <citation type="submission" date="2021-01" db="EMBL/GenBank/DDBJ databases">
        <title>Genomic Encyclopedia of Type Strains, Phase IV (KMG-IV): sequencing the most valuable type-strain genomes for metagenomic binning, comparative biology and taxonomic classification.</title>
        <authorList>
            <person name="Goeker M."/>
        </authorList>
    </citation>
    <scope>NUCLEOTIDE SEQUENCE [LARGE SCALE GENOMIC DNA]</scope>
    <source>
        <strain evidence="7 8">DSM 25540</strain>
    </source>
</reference>
<sequence>MEVLIVFKMLILGVSLAAPVGPVNIEMIKRGISGGFLPSWLVGLGAMTADLIFLVVIFFGLSHFIEQKFVQMMIIIIGGSLLVYLSITTLLAVFRGNVLKQLQTRTTAGSSYWTGFAIAIFNPLNFVFWFGIFGSTLTMLMNDTTLAQAILYSALIITGVIFWNLNIAFTVHFSRNLINEHVMRIVMFGCALVLFYFSLDLFTQLLSITS</sequence>
<dbReference type="Pfam" id="PF01810">
    <property type="entry name" value="LysE"/>
    <property type="match status" value="1"/>
</dbReference>
<proteinExistence type="predicted"/>
<evidence type="ECO:0000256" key="3">
    <source>
        <dbReference type="ARBA" id="ARBA00022692"/>
    </source>
</evidence>
<dbReference type="RefSeq" id="WP_204699539.1">
    <property type="nucleotide sequence ID" value="NZ_JAFBEC010000017.1"/>
</dbReference>
<keyword evidence="5 6" id="KW-0472">Membrane</keyword>
<dbReference type="EMBL" id="JAFBEC010000017">
    <property type="protein sequence ID" value="MBM7634766.1"/>
    <property type="molecule type" value="Genomic_DNA"/>
</dbReference>
<evidence type="ECO:0000313" key="7">
    <source>
        <dbReference type="EMBL" id="MBM7634766.1"/>
    </source>
</evidence>
<organism evidence="7 8">
    <name type="scientific">Geomicrobium sediminis</name>
    <dbReference type="NCBI Taxonomy" id="1347788"/>
    <lineage>
        <taxon>Bacteria</taxon>
        <taxon>Bacillati</taxon>
        <taxon>Bacillota</taxon>
        <taxon>Bacilli</taxon>
        <taxon>Bacillales</taxon>
        <taxon>Geomicrobium</taxon>
    </lineage>
</organism>
<keyword evidence="8" id="KW-1185">Reference proteome</keyword>
<dbReference type="Proteomes" id="UP000741863">
    <property type="component" value="Unassembled WGS sequence"/>
</dbReference>
<feature type="transmembrane region" description="Helical" evidence="6">
    <location>
        <begin position="41"/>
        <end position="61"/>
    </location>
</feature>
<evidence type="ECO:0000313" key="8">
    <source>
        <dbReference type="Proteomes" id="UP000741863"/>
    </source>
</evidence>
<comment type="subcellular location">
    <subcellularLocation>
        <location evidence="1">Cell membrane</location>
        <topology evidence="1">Multi-pass membrane protein</topology>
    </subcellularLocation>
</comment>
<dbReference type="PANTHER" id="PTHR30086">
    <property type="entry name" value="ARGININE EXPORTER PROTEIN ARGO"/>
    <property type="match status" value="1"/>
</dbReference>
<evidence type="ECO:0000256" key="5">
    <source>
        <dbReference type="ARBA" id="ARBA00023136"/>
    </source>
</evidence>
<dbReference type="PANTHER" id="PTHR30086:SF6">
    <property type="entry name" value="AMINO ACID EFFLUX PROTEIN YCGF-RELATED"/>
    <property type="match status" value="1"/>
</dbReference>
<feature type="transmembrane region" description="Helical" evidence="6">
    <location>
        <begin position="114"/>
        <end position="137"/>
    </location>
</feature>
<accession>A0ABS2PHF2</accession>
<gene>
    <name evidence="7" type="ORF">JOD17_003892</name>
</gene>
<evidence type="ECO:0000256" key="4">
    <source>
        <dbReference type="ARBA" id="ARBA00022989"/>
    </source>
</evidence>
<protein>
    <submittedName>
        <fullName evidence="7">Threonine/homoserine/homoserine lactone efflux protein</fullName>
    </submittedName>
</protein>
<name>A0ABS2PHF2_9BACL</name>
<evidence type="ECO:0000256" key="1">
    <source>
        <dbReference type="ARBA" id="ARBA00004651"/>
    </source>
</evidence>
<evidence type="ECO:0000256" key="6">
    <source>
        <dbReference type="SAM" id="Phobius"/>
    </source>
</evidence>